<evidence type="ECO:0000313" key="3">
    <source>
        <dbReference type="EMBL" id="GIQ80031.1"/>
    </source>
</evidence>
<dbReference type="SUPFAM" id="SSF49373">
    <property type="entry name" value="Invasin/intimin cell-adhesion fragments"/>
    <property type="match status" value="2"/>
</dbReference>
<dbReference type="Gene3D" id="2.60.40.10">
    <property type="entry name" value="Immunoglobulins"/>
    <property type="match status" value="2"/>
</dbReference>
<comment type="caution">
    <text evidence="3">The sequence shown here is derived from an EMBL/GenBank/DDBJ whole genome shotgun (WGS) entry which is preliminary data.</text>
</comment>
<protein>
    <submittedName>
        <fullName evidence="3">Uncharacterized protein</fullName>
    </submittedName>
</protein>
<name>A0A9K3CPA7_9EUKA</name>
<feature type="chain" id="PRO_5039943239" evidence="2">
    <location>
        <begin position="24"/>
        <end position="4404"/>
    </location>
</feature>
<dbReference type="InterPro" id="IPR008964">
    <property type="entry name" value="Invasin/intimin_cell_adhesion"/>
</dbReference>
<feature type="region of interest" description="Disordered" evidence="1">
    <location>
        <begin position="3754"/>
        <end position="3802"/>
    </location>
</feature>
<sequence length="4404" mass="456537">MRASLLRVCALLFLLCFIGLSFSSPTPNPTIYDATNTDAVVGMNQVKSGTVFDVFTVPTPVLLMPTEEHVADPASDTGGTMAVTSGYSGYSVSVSDDGTWMATGAHGVNAFMGSAYVYEAVLTSGTYEYAALQTLTPPSDSVPSDSRLLFGQQVSMDPSGTLLAVSAPSEAISGTSAVGAVHMYRNVAGTWTYEARLQPPAASVSADMAFGYSVAVTVSDVYILADGGLFTCHTSAVGVWDPVYEVTTPVEGAFDRTVGQMAVSGDWLAVASERLLYMYDISQTGWDVPTQYISHGWYRTDDEDQYLDDDYLSVAIREAGGTGRLVLAYTASDDVLVYTISPASGVWVREQTLSVPCEREGLYRVDGVVPRTQLLVSSAAIVVSVPSVSVIFLHDGTLWYSYRTLQSPVGYANGVTGAICVCTHGMFMGVPQMGRWDTSTGVYLYESLTSTSMTVYAGAVLDSPVSDTLTGTVYIQDGSYANIQTELTVVVTLNGSVVLGALEYMQSSTTPGDADSPPVSVTPYTYILSLPLAQGVNHVAIYLDGPEPMPLLTRTLILDGVSAVSPSTATTTLTATEVCSVYTASVQLHTGPVFASPLPVVTENACDSVYIEWGGVVTASSQEQWNPATNTCSLEVVSPSTPGLPYSVYTDTDLGAPAVTLQIAIPTLTAGVSALTSSIGMTRFTAPGSTLSIDLYPADACGTPIPDLVLTVRIVHDDTGVDVYDDTVLDTGSDALYSISHTFTTVGAHTVSMTADGVTVTQPLLVSLSPSTVATGLPSPDVSLGVDSLGSVKAVYGDWVVVNSAPYTDHEGGVLYMYQEQTGSDYMVLRGIIDTALSDKVTVEEGSDDDGGAGSWTDTAVDMQGDLMAVGYPYTSVDGQTQVGAVHVYRVVGSDWSLETTLFPPVPIEGLGFGTGVYVYGDNIVIQGNGHVFTCQYSSGDGTWGTVNSVTPPSPNAFQSTTLAMSIGANSLWVVDTGDDTLYGYNLSQSSGPTVSLSTPYDTQYEGEDSSVLVSVDTTNASERVGVVRSGCVVSVYQWDGSDWAMQEEVSTLPPGLLAPIQGLFFSGDSMLLLDAASVLHVFSVVSGTWEYESSTGTDWGWMQVDSTSVTAVSDTHVTKTPLGGLGQLTVSALVDVTYSYSSPPTATVILYDSTGDRFPSQTSVSVGWNDGTPSEQGVVWSGSDRAYTVTLSPPVWTDGVQALSVYTNGRLVSTSTMYVSSLSLDWPRTASVTLPVAVSLCADHDVSVDVFNSLGERVNVDLGASLSMGWDGDTPVSGVYSDVTDSYTHTGAAPSSPGSHTFSVYVDGAAIGSQSATLVQGLSYDLTTLSLSETQVAPGETVVITLEPRDTCGAMLTSGTYPLNVRDVGTGVTSMYTLSYVPGDGAFTHSYSTAGEGVRQVEVTMPDASVLSVTLNVATATTVVEEVTYHVSAATSTLSGVAGALGAYTVTLTLMDLTGTPIGTDLSPEVLWDGDAMALEWDDPSSTYSATGTLCDGHFGTSSFSAKVEGVEVATQSLVTTQTLHDASSYLTAPDHVAAGEVFSVELYPIDYCGDAVPGLALPLSITSEDGTSVLSASVLETTPGVYSYPLPSGLSVEGEYTVTLSLTGLASTSIPLVVAAAVFEDEGVTTYVSSQSSTLSYLPTTTGNYNVSLELADLDGVSLLVDLSPGLTVNGVVSDRVYWTGSSYNMSGTHCSLGTATFVVSVGASPVLEVDASITTTGPMSQMESVFTVPTESAVGVGSVISVEPKDACLVPIPSPSVQLSIKTGPTPTSISRVTAVETSPGVFTHTFTPTHAGTYTVSARVNSDILHASMSGRSVDCVATPVGGGDPVFVSAALSSIANMPSTVPLGAVLEVDLSLHDAWDDEVSEELVVSVGWEGGAAGSVSYDSVFGFYTLTLTAPSASTALGTSLSLSVSVGGCPLLTESIYIVQRVYDEHGSPVDVYELHGLDTMPAEMGTCHSKSIFLQLLDAGGGVVSSVLSVPLLCGWGGVRDVPTSFTSPTYTLDIQAPSDEGLHTLSCILDSVVYTGPTVDVYQQLYGLGFLDAAESSTPGTPFRVTVEPEDRCLAPIEGLTVTLTGTDSQGSVVYGPYPASEASGVYSHDCQIAAEGVYTITAALEELRTTGSSVVHIADASVTVGSDVYHVSSLLNTVSDLPSHLSQPFACRVSLFDVAGVVVPVDLSPSVTWSCGTVSTVFESGTSEYVVSGTAGTSSECVLTVTVGGVSVLTETVPLTPSPTVSAVLSGVDAPTCMAVGEAGTISVTAVDEYGVAVDDLLVTVSIVTEPLVTSLLSGDLSTVTRGVATGTSTPGVYIYTYTPNGEGSFSVTAYAGNTSLEDTAAGKVSLYDVAVSGGASHWVSSRSSVTDVSGTVTLGGAATATLTLRDASSVVVETELPVTVHWSDLTPGTVTWDVSAHTYTLSLVAPGGIDAVGVHSFDVSVDGRHLLSSDVSVALIVPDTVGGGSDVHVSGVSVVYPSAAGTCESMSLSVQVLDTASVPCTQDITSLVLAGWDGDLSLPAVFNAVDTFSIATAAPNTTGDHVFSISLQGEIVFSETVSVSQIPTSLSILSLPVSVVPETRFTLSVAPLDACGVVIEGLEVEVRVADSHNADIGRYTISGTGGVYEMDTQVTVPGQYSVTLSVGTVSVSEALYVAHTSVTSGGAVHYISTSLYTLTGMPTVSGEAFDVRVGLYDVNGTLIPDDISPSVTWDCGSVSVAWVQGVSQYAVSGTAPQSGECTLSVGVNGVSITTRTVSFVDPYILSQAQSTVSTASQVSVGDTLTVSVYPRNQEGVALLGRTVSVSVLLGPLVTVLRGDALETTPGVYTYTYTPTEEGTYTVSGYVGSVLLECTDNGVVSSIVVDDNGSDVFVSSTESSVTDLAPSVSLGSPVECTLTLRDGWGTVVGGVLPVSVEWGDGVSGSVVHQGGQYSLSLPARTSFDECGVRNIVVYVDGSLVLSRSVSVGVFVEGVYVSGITGVSFDTLSTCGPASTSFTLHDTAGHVASDLSSYIVCGLDGALDSVPVWDGDSGYSLVGTAPPTPGAHSFECTLDTVQVDTKVLDVTQTPSLMSFMVVPPGAGVGEDFSVFVYPLDGCGATIHGAEVELLVRDIDGNQLGASITVTDTVVGGEYTHTLSIPTDGVYSVEASVSVDDSVSVVLSEVLSVGVAVSHEGEMIYVSPSLSSISDLPTYQFEAFIAKVELRDVYGSLISANLSPSVEWDCASVSLSHSASLSVYRVYGRGGMGSSCTMAVSLPSAGSTPALLLSSVVPMQTDNTLSKTVSGLEVAQQTAVGAPITITVYPRNSQSLPLTVLDLTVSVLSGPSPVAIERGQASEVATGQYAYTYTPASEGTYTVSAYVGSTLLEETASGVVSLLLVSDHNLGEHYVSTQSTLSGVSDTLGLGDTLTGNLSLIDALGTQVDTPLDVYVQWDCLDDSDPAEAGLVEWHSASNTYAVSIFGPTGSHSIGQHSLGVYVGGSLLLSKSVQVAIKVTVDPSDAFYPSWVGVATTKEEVPQNLWIGGVSGLSLSHASTCEELSLSIQLLDEAGVLPVGVDLSSVLTAGWDGEHTLAPLYSQAEQGYVLGLEAPPSPGSHTLSLSLRDTVIREMVLEVAQVAVPELSTVVMPSSIQPGDPLTLSVRPLDACLTHVSGLSVRVLLRDADGNTVSRADAQETTGGYGYETSLTEEGEYSVVVKYGTASVLTSVSVVAEPEVETPSPGLSSDHLTLVAGVSLIVSVLSVGFGVYSVSLARKATTTSPTSPLKKGRSPLSKRVLSPSSKSILGRSLPSLNVRDKPSSAKGVLPSPDVSVTKVSNLPKLSAGSMRLHTATGMPLNNVLVPVTIDSLGCRGRVLPVVVRNGVEKAAFERDLAALCKYSHPKCSGHYLQVLGYAEVGFLMGDHAGAATPSSLSLSAARVTVSGSANSDLVDSVITACDTVVPPRVNTIAAIVFADVEGVSLKDHLSVAPYVDQRLQVCLQLVRAALSSHTAKSPLHTLFESSIVVQPDSSVVVCTHALGNMARDLAPPLVLKRRDSAVKTGVLEAQADAGKTLSALADILSRVGGQDVATVVAGLRAASSASWPAIAQAYKRAEREISDKLLVQPRCCREVVEATWYTRTVGCVTESPDPLRGVYIGADKAWEVISRLLLRGVSASHLDKMRASVEGCVLLDIPASTHSAYASTLSVSRLSVSKECPQECSRILSRLCQARRLSLRGSLGKVDRCIAYIGTTLSGITDKHLPLVHVGPLGRGVYMTTSLQAAVTTATSKQGALSGSEAAGSYPVVLCLEVALGAVVPSLSPPADGSTPPPDIGAGTAYALVVKGRPASDEERATLAQEVSTEGCMTSGLDVLVAQEERVLLFAALKVGDGRLSPRKAGRSGERHTPKGMTLPQLPGVVRQTNEVTSEI</sequence>
<feature type="signal peptide" evidence="2">
    <location>
        <begin position="1"/>
        <end position="23"/>
    </location>
</feature>
<keyword evidence="2" id="KW-0732">Signal</keyword>
<dbReference type="EMBL" id="BDIP01000092">
    <property type="protein sequence ID" value="GIQ80031.1"/>
    <property type="molecule type" value="Genomic_DNA"/>
</dbReference>
<evidence type="ECO:0000256" key="2">
    <source>
        <dbReference type="SAM" id="SignalP"/>
    </source>
</evidence>
<gene>
    <name evidence="3" type="ORF">KIPB_000757</name>
</gene>
<keyword evidence="4" id="KW-1185">Reference proteome</keyword>
<reference evidence="3 4" key="1">
    <citation type="journal article" date="2018" name="PLoS ONE">
        <title>The draft genome of Kipferlia bialata reveals reductive genome evolution in fornicate parasites.</title>
        <authorList>
            <person name="Tanifuji G."/>
            <person name="Takabayashi S."/>
            <person name="Kume K."/>
            <person name="Takagi M."/>
            <person name="Nakayama T."/>
            <person name="Kamikawa R."/>
            <person name="Inagaki Y."/>
            <person name="Hashimoto T."/>
        </authorList>
    </citation>
    <scope>NUCLEOTIDE SEQUENCE [LARGE SCALE GENOMIC DNA]</scope>
    <source>
        <strain evidence="3">NY0173</strain>
    </source>
</reference>
<proteinExistence type="predicted"/>
<dbReference type="Proteomes" id="UP000265618">
    <property type="component" value="Unassembled WGS sequence"/>
</dbReference>
<feature type="region of interest" description="Disordered" evidence="1">
    <location>
        <begin position="4368"/>
        <end position="4391"/>
    </location>
</feature>
<accession>A0A9K3CPA7</accession>
<dbReference type="InterPro" id="IPR013783">
    <property type="entry name" value="Ig-like_fold"/>
</dbReference>
<dbReference type="PANTHER" id="PTHR36220:SF1">
    <property type="entry name" value="GAMMA TUBULIN COMPLEX COMPONENT C-TERMINAL DOMAIN-CONTAINING PROTEIN"/>
    <property type="match status" value="1"/>
</dbReference>
<evidence type="ECO:0000313" key="4">
    <source>
        <dbReference type="Proteomes" id="UP000265618"/>
    </source>
</evidence>
<organism evidence="3 4">
    <name type="scientific">Kipferlia bialata</name>
    <dbReference type="NCBI Taxonomy" id="797122"/>
    <lineage>
        <taxon>Eukaryota</taxon>
        <taxon>Metamonada</taxon>
        <taxon>Carpediemonas-like organisms</taxon>
        <taxon>Kipferlia</taxon>
    </lineage>
</organism>
<dbReference type="PANTHER" id="PTHR36220">
    <property type="entry name" value="UNNAMED PRODUCT"/>
    <property type="match status" value="1"/>
</dbReference>
<evidence type="ECO:0000256" key="1">
    <source>
        <dbReference type="SAM" id="MobiDB-lite"/>
    </source>
</evidence>